<evidence type="ECO:0000313" key="1">
    <source>
        <dbReference type="EMBL" id="APO76999.1"/>
    </source>
</evidence>
<gene>
    <name evidence="1" type="ORF">AM571_PA00112</name>
</gene>
<evidence type="ECO:0000313" key="2">
    <source>
        <dbReference type="Proteomes" id="UP000185109"/>
    </source>
</evidence>
<dbReference type="AlphaFoldDB" id="A0A1L5P9Y7"/>
<accession>A0A1L5P9Y7</accession>
<protein>
    <submittedName>
        <fullName evidence="1">Uncharacterized protein</fullName>
    </submittedName>
</protein>
<dbReference type="SUPFAM" id="SSF54909">
    <property type="entry name" value="Dimeric alpha+beta barrel"/>
    <property type="match status" value="1"/>
</dbReference>
<proteinExistence type="predicted"/>
<dbReference type="Proteomes" id="UP000185109">
    <property type="component" value="Plasmid pRsp8C3a"/>
</dbReference>
<geneLocation type="plasmid" evidence="2">
    <name>prsp8c3a</name>
</geneLocation>
<reference evidence="1 2" key="1">
    <citation type="submission" date="2016-09" db="EMBL/GenBank/DDBJ databases">
        <title>The complete genome sequences of Rhizobium gallicum, symbiovars gallicum and phaseoli, symbionts associated to common bean (Phaseolus vulgaris).</title>
        <authorList>
            <person name="Bustos P."/>
            <person name="Santamaria R.I."/>
            <person name="Perez-Carrascal O.M."/>
            <person name="Juarez S."/>
            <person name="Lozano L."/>
            <person name="Martinez-Flores I."/>
            <person name="Martinez-Romero E."/>
            <person name="Cevallos M."/>
            <person name="Romero D."/>
            <person name="Davila G."/>
            <person name="Gonzalez V."/>
        </authorList>
    </citation>
    <scope>NUCLEOTIDE SEQUENCE [LARGE SCALE GENOMIC DNA]</scope>
    <source>
        <strain evidence="1 2">8C-3</strain>
        <plasmid evidence="2">Plasmid prsp8c3a</plasmid>
    </source>
</reference>
<organism evidence="1 2">
    <name type="scientific">Rhizobium etli 8C-3</name>
    <dbReference type="NCBI Taxonomy" id="538025"/>
    <lineage>
        <taxon>Bacteria</taxon>
        <taxon>Pseudomonadati</taxon>
        <taxon>Pseudomonadota</taxon>
        <taxon>Alphaproteobacteria</taxon>
        <taxon>Hyphomicrobiales</taxon>
        <taxon>Rhizobiaceae</taxon>
        <taxon>Rhizobium/Agrobacterium group</taxon>
        <taxon>Rhizobium</taxon>
    </lineage>
</organism>
<dbReference type="Gene3D" id="3.30.70.100">
    <property type="match status" value="1"/>
</dbReference>
<sequence>MECGNDDPSDAKHPLHRHPDIKAMANFNRFRSQMVYYSFLCPEDEKVTLISEKLGRFLQEDDSRPVVILHPLLVVPEEGLTRCSEFLPMAVSLMARHGAEIMYLSDHLPALVAEGGLPWDAVALVRYPTRQAFAKMIEDPEYYF</sequence>
<dbReference type="EMBL" id="CP017242">
    <property type="protein sequence ID" value="APO76999.1"/>
    <property type="molecule type" value="Genomic_DNA"/>
</dbReference>
<name>A0A1L5P9Y7_RHIET</name>
<dbReference type="InterPro" id="IPR011008">
    <property type="entry name" value="Dimeric_a/b-barrel"/>
</dbReference>
<keyword evidence="1" id="KW-0614">Plasmid</keyword>